<dbReference type="GeneID" id="92814571"/>
<keyword evidence="1" id="KW-1133">Transmembrane helix</keyword>
<dbReference type="Proteomes" id="UP001284901">
    <property type="component" value="Unassembled WGS sequence"/>
</dbReference>
<evidence type="ECO:0000313" key="5">
    <source>
        <dbReference type="Proteomes" id="UP001284901"/>
    </source>
</evidence>
<evidence type="ECO:0000256" key="2">
    <source>
        <dbReference type="SAM" id="SignalP"/>
    </source>
</evidence>
<feature type="transmembrane region" description="Helical" evidence="1">
    <location>
        <begin position="365"/>
        <end position="387"/>
    </location>
</feature>
<dbReference type="Proteomes" id="UP001288320">
    <property type="component" value="Unassembled WGS sequence"/>
</dbReference>
<name>A0AAW9HDN3_9ACTO</name>
<evidence type="ECO:0000256" key="1">
    <source>
        <dbReference type="SAM" id="Phobius"/>
    </source>
</evidence>
<gene>
    <name evidence="3" type="ORF">R6G74_07345</name>
    <name evidence="4" type="ORF">R6P33_02730</name>
</gene>
<proteinExistence type="predicted"/>
<feature type="transmembrane region" description="Helical" evidence="1">
    <location>
        <begin position="256"/>
        <end position="275"/>
    </location>
</feature>
<feature type="chain" id="PRO_5043734785" evidence="2">
    <location>
        <begin position="30"/>
        <end position="443"/>
    </location>
</feature>
<evidence type="ECO:0000313" key="3">
    <source>
        <dbReference type="EMBL" id="MDY5141123.1"/>
    </source>
</evidence>
<comment type="caution">
    <text evidence="3">The sequence shown here is derived from an EMBL/GenBank/DDBJ whole genome shotgun (WGS) entry which is preliminary data.</text>
</comment>
<feature type="signal peptide" evidence="2">
    <location>
        <begin position="1"/>
        <end position="29"/>
    </location>
</feature>
<reference evidence="3 5" key="1">
    <citation type="submission" date="2023-10" db="EMBL/GenBank/DDBJ databases">
        <title>Whole Genome based description of the genera Actinobaculum and Actinotignum reveals a complex phylogenetic relationship within the species included in the genus Actinotignum.</title>
        <authorList>
            <person name="Jensen C.S."/>
            <person name="Dargis R."/>
            <person name="Kemp M."/>
            <person name="Christensen J.J."/>
        </authorList>
    </citation>
    <scope>NUCLEOTIDE SEQUENCE</scope>
    <source>
        <strain evidence="4 5">SLA_B089</strain>
        <strain evidence="3">SLA_B245</strain>
    </source>
</reference>
<keyword evidence="2" id="KW-0732">Signal</keyword>
<dbReference type="AlphaFoldDB" id="A0AAW9HDN3"/>
<evidence type="ECO:0000313" key="6">
    <source>
        <dbReference type="Proteomes" id="UP001288320"/>
    </source>
</evidence>
<feature type="transmembrane region" description="Helical" evidence="1">
    <location>
        <begin position="337"/>
        <end position="358"/>
    </location>
</feature>
<keyword evidence="1" id="KW-0472">Membrane</keyword>
<dbReference type="EMBL" id="JAWNFY010000005">
    <property type="protein sequence ID" value="MDY5145942.1"/>
    <property type="molecule type" value="Genomic_DNA"/>
</dbReference>
<organism evidence="3 6">
    <name type="scientific">Actinotignum timonense</name>
    <dbReference type="NCBI Taxonomy" id="1870995"/>
    <lineage>
        <taxon>Bacteria</taxon>
        <taxon>Bacillati</taxon>
        <taxon>Actinomycetota</taxon>
        <taxon>Actinomycetes</taxon>
        <taxon>Actinomycetales</taxon>
        <taxon>Actinomycetaceae</taxon>
        <taxon>Actinotignum</taxon>
    </lineage>
</organism>
<protein>
    <submittedName>
        <fullName evidence="3">Glycosyltransferase family 39 protein</fullName>
    </submittedName>
</protein>
<evidence type="ECO:0000313" key="4">
    <source>
        <dbReference type="EMBL" id="MDY5145942.1"/>
    </source>
</evidence>
<sequence>MTFHPRVRDALLACLLMLLCLGWAAWAFAHNPSINPVGEWTYLDYSLKASSGTVPAPGDVMAPQARQAWACHAPAGTAITPPPCDAWDQVAPADWPYRAENYNAFHPPLYFLVDGAIARLAGLAGLSFLTGARLGSAVLVAAGVGLFYAALRAWRLSPVVSFAAALFFLAVPSVAASATMVHNDAVGPLAGAAAAWLSARIVVGKKTGWVLPALITAAICLSRVISITGILAILVPVTLAICWPGLVGFGRAQRRHLAVLLGTQVLTVAACYLGWDAIQGARTPEGYVPAINAISTSPVSEASTGRLLLSLLNPYGLTNPAAKYHFSPELISAPTQIWGTVAYVVLLVGPLLALVAGLRSVRGRVLGLSGATGPLIVGVVVQAREIINGGLYFRSIPRRYGIANVAGALAAIAHLADRPIWRGVLMGAGALGYLCLLAGPVWA</sequence>
<dbReference type="EMBL" id="JAWNFV010000015">
    <property type="protein sequence ID" value="MDY5141123.1"/>
    <property type="molecule type" value="Genomic_DNA"/>
</dbReference>
<keyword evidence="1" id="KW-0812">Transmembrane</keyword>
<accession>A0AAW9HDN3</accession>
<feature type="transmembrane region" description="Helical" evidence="1">
    <location>
        <begin position="423"/>
        <end position="442"/>
    </location>
</feature>
<feature type="transmembrane region" description="Helical" evidence="1">
    <location>
        <begin position="136"/>
        <end position="154"/>
    </location>
</feature>
<keyword evidence="5" id="KW-1185">Reference proteome</keyword>
<dbReference type="RefSeq" id="WP_087070532.1">
    <property type="nucleotide sequence ID" value="NZ_CAUPFC010000031.1"/>
</dbReference>
<feature type="transmembrane region" description="Helical" evidence="1">
    <location>
        <begin position="160"/>
        <end position="178"/>
    </location>
</feature>